<accession>A0A5S9M2E5</accession>
<dbReference type="SUPFAM" id="SSF48256">
    <property type="entry name" value="Citrate synthase"/>
    <property type="match status" value="1"/>
</dbReference>
<protein>
    <submittedName>
        <fullName evidence="1">Uncharacterized protein</fullName>
    </submittedName>
</protein>
<proteinExistence type="predicted"/>
<dbReference type="EMBL" id="AP021906">
    <property type="protein sequence ID" value="BBP86945.1"/>
    <property type="molecule type" value="Genomic_DNA"/>
</dbReference>
<dbReference type="AlphaFoldDB" id="A0A5S9M2E5"/>
<dbReference type="InterPro" id="IPR016142">
    <property type="entry name" value="Citrate_synth-like_lrg_a-sub"/>
</dbReference>
<organism evidence="1 2">
    <name type="scientific">Bacillus safensis</name>
    <dbReference type="NCBI Taxonomy" id="561879"/>
    <lineage>
        <taxon>Bacteria</taxon>
        <taxon>Bacillati</taxon>
        <taxon>Bacillota</taxon>
        <taxon>Bacilli</taxon>
        <taxon>Bacillales</taxon>
        <taxon>Bacillaceae</taxon>
        <taxon>Bacillus</taxon>
    </lineage>
</organism>
<dbReference type="Gene3D" id="1.10.580.10">
    <property type="entry name" value="Citrate Synthase, domain 1"/>
    <property type="match status" value="1"/>
</dbReference>
<dbReference type="GO" id="GO:0046912">
    <property type="term" value="F:acyltransferase activity, acyl groups converted into alkyl on transfer"/>
    <property type="evidence" value="ECO:0007669"/>
    <property type="project" value="InterPro"/>
</dbReference>
<dbReference type="Proteomes" id="UP000464658">
    <property type="component" value="Chromosome"/>
</dbReference>
<dbReference type="InterPro" id="IPR036969">
    <property type="entry name" value="Citrate_synthase_sf"/>
</dbReference>
<evidence type="ECO:0000313" key="1">
    <source>
        <dbReference type="EMBL" id="BBP86945.1"/>
    </source>
</evidence>
<evidence type="ECO:0000313" key="2">
    <source>
        <dbReference type="Proteomes" id="UP000464658"/>
    </source>
</evidence>
<sequence>MIQKQLFESVLVAGADHGPRAPSIAAARMAVTCGISFNSSVATGVNLLGDIHGGAGREGHAYVIRGQAVYDDQKDIQAAAKQVCQTWLNRKEKFRESAISFMMMIRG</sequence>
<gene>
    <name evidence="1" type="ORF">BsIDN1_05630</name>
</gene>
<name>A0A5S9M2E5_BACIA</name>
<reference evidence="1 2" key="1">
    <citation type="submission" date="2019-12" db="EMBL/GenBank/DDBJ databases">
        <title>Full genome sequence of a Bacillus safensis strain isolated from commercially available natto in Indonesia.</title>
        <authorList>
            <person name="Yoshida M."/>
            <person name="Uomi M."/>
            <person name="Waturangi D."/>
            <person name="Ekaputri J.J."/>
            <person name="Setiamarga D.H.E."/>
        </authorList>
    </citation>
    <scope>NUCLEOTIDE SEQUENCE [LARGE SCALE GENOMIC DNA]</scope>
    <source>
        <strain evidence="1 2">IDN1</strain>
    </source>
</reference>